<evidence type="ECO:0000313" key="5">
    <source>
        <dbReference type="EMBL" id="KAK7088788.1"/>
    </source>
</evidence>
<accession>A0AAN9FXT1</accession>
<evidence type="ECO:0000256" key="2">
    <source>
        <dbReference type="ARBA" id="ARBA00022900"/>
    </source>
</evidence>
<gene>
    <name evidence="5" type="ORF">V1264_022663</name>
</gene>
<name>A0AAN9FXT1_9CAEN</name>
<protein>
    <recommendedName>
        <fullName evidence="4">Antistasin-like domain-containing protein</fullName>
    </recommendedName>
</protein>
<dbReference type="PROSITE" id="PS51252">
    <property type="entry name" value="ANTISTASIN"/>
    <property type="match status" value="2"/>
</dbReference>
<dbReference type="Gene3D" id="2.10.22.10">
    <property type="entry name" value="Antistasin, domain 1"/>
    <property type="match status" value="2"/>
</dbReference>
<feature type="signal peptide" evidence="3">
    <location>
        <begin position="1"/>
        <end position="20"/>
    </location>
</feature>
<evidence type="ECO:0000313" key="6">
    <source>
        <dbReference type="Proteomes" id="UP001374579"/>
    </source>
</evidence>
<comment type="caution">
    <text evidence="5">The sequence shown here is derived from an EMBL/GenBank/DDBJ whole genome shotgun (WGS) entry which is preliminary data.</text>
</comment>
<organism evidence="5 6">
    <name type="scientific">Littorina saxatilis</name>
    <dbReference type="NCBI Taxonomy" id="31220"/>
    <lineage>
        <taxon>Eukaryota</taxon>
        <taxon>Metazoa</taxon>
        <taxon>Spiralia</taxon>
        <taxon>Lophotrochozoa</taxon>
        <taxon>Mollusca</taxon>
        <taxon>Gastropoda</taxon>
        <taxon>Caenogastropoda</taxon>
        <taxon>Littorinimorpha</taxon>
        <taxon>Littorinoidea</taxon>
        <taxon>Littorinidae</taxon>
        <taxon>Littorina</taxon>
    </lineage>
</organism>
<keyword evidence="1" id="KW-0646">Protease inhibitor</keyword>
<dbReference type="SUPFAM" id="SSF57262">
    <property type="entry name" value="Leech antihemostatic proteins"/>
    <property type="match status" value="2"/>
</dbReference>
<evidence type="ECO:0000259" key="4">
    <source>
        <dbReference type="PROSITE" id="PS51252"/>
    </source>
</evidence>
<feature type="chain" id="PRO_5042918093" description="Antistasin-like domain-containing protein" evidence="3">
    <location>
        <begin position="21"/>
        <end position="98"/>
    </location>
</feature>
<evidence type="ECO:0000256" key="1">
    <source>
        <dbReference type="ARBA" id="ARBA00022690"/>
    </source>
</evidence>
<feature type="domain" description="Antistasin-like" evidence="4">
    <location>
        <begin position="32"/>
        <end position="60"/>
    </location>
</feature>
<dbReference type="EMBL" id="JBAMIC010004070">
    <property type="protein sequence ID" value="KAK7088788.1"/>
    <property type="molecule type" value="Genomic_DNA"/>
</dbReference>
<dbReference type="Proteomes" id="UP001374579">
    <property type="component" value="Unassembled WGS sequence"/>
</dbReference>
<feature type="domain" description="Antistasin-like" evidence="4">
    <location>
        <begin position="66"/>
        <end position="94"/>
    </location>
</feature>
<sequence length="98" mass="10459">MTSVVSVLMVLVVAVTCVRSDSLLAVLERQTASPTCGPVCDVYCEHGLVRDSSGCEICRCREGKTVSPTCGPVCDVYCEHGLVRDSSGCEICRCRQGL</sequence>
<proteinExistence type="predicted"/>
<reference evidence="5 6" key="1">
    <citation type="submission" date="2024-02" db="EMBL/GenBank/DDBJ databases">
        <title>Chromosome-scale genome assembly of the rough periwinkle Littorina saxatilis.</title>
        <authorList>
            <person name="De Jode A."/>
            <person name="Faria R."/>
            <person name="Formenti G."/>
            <person name="Sims Y."/>
            <person name="Smith T.P."/>
            <person name="Tracey A."/>
            <person name="Wood J.M.D."/>
            <person name="Zagrodzka Z.B."/>
            <person name="Johannesson K."/>
            <person name="Butlin R.K."/>
            <person name="Leder E.H."/>
        </authorList>
    </citation>
    <scope>NUCLEOTIDE SEQUENCE [LARGE SCALE GENOMIC DNA]</scope>
    <source>
        <strain evidence="5">Snail1</strain>
        <tissue evidence="5">Muscle</tissue>
    </source>
</reference>
<dbReference type="Pfam" id="PF02822">
    <property type="entry name" value="Antistasin"/>
    <property type="match status" value="2"/>
</dbReference>
<dbReference type="InterPro" id="IPR004094">
    <property type="entry name" value="Antistasin-like"/>
</dbReference>
<keyword evidence="3" id="KW-0732">Signal</keyword>
<keyword evidence="6" id="KW-1185">Reference proteome</keyword>
<dbReference type="GO" id="GO:0004867">
    <property type="term" value="F:serine-type endopeptidase inhibitor activity"/>
    <property type="evidence" value="ECO:0007669"/>
    <property type="project" value="UniProtKB-KW"/>
</dbReference>
<evidence type="ECO:0000256" key="3">
    <source>
        <dbReference type="SAM" id="SignalP"/>
    </source>
</evidence>
<dbReference type="AlphaFoldDB" id="A0AAN9FXT1"/>
<dbReference type="InterPro" id="IPR011061">
    <property type="entry name" value="Hirudin/antistatin"/>
</dbReference>
<keyword evidence="2" id="KW-0722">Serine protease inhibitor</keyword>